<evidence type="ECO:0000256" key="7">
    <source>
        <dbReference type="ARBA" id="ARBA00049478"/>
    </source>
</evidence>
<feature type="region of interest" description="Disordered" evidence="11">
    <location>
        <begin position="1"/>
        <end position="30"/>
    </location>
</feature>
<dbReference type="Gene3D" id="1.10.8.480">
    <property type="match status" value="1"/>
</dbReference>
<dbReference type="SMART" id="SM00650">
    <property type="entry name" value="rADc"/>
    <property type="match status" value="1"/>
</dbReference>
<reference evidence="13 14" key="2">
    <citation type="submission" date="2021-10" db="EMBL/GenBank/DDBJ databases">
        <authorList>
            <person name="Piombo E."/>
        </authorList>
    </citation>
    <scope>NUCLEOTIDE SEQUENCE [LARGE SCALE GENOMIC DNA]</scope>
</reference>
<evidence type="ECO:0000256" key="6">
    <source>
        <dbReference type="ARBA" id="ARBA00022884"/>
    </source>
</evidence>
<evidence type="ECO:0000256" key="11">
    <source>
        <dbReference type="SAM" id="MobiDB-lite"/>
    </source>
</evidence>
<accession>A0A9N9ZCQ2</accession>
<evidence type="ECO:0000256" key="9">
    <source>
        <dbReference type="PROSITE-ProRule" id="PRU01026"/>
    </source>
</evidence>
<proteinExistence type="inferred from homology"/>
<dbReference type="AlphaFoldDB" id="A0A9N9ZCQ2"/>
<evidence type="ECO:0000256" key="8">
    <source>
        <dbReference type="ARBA" id="ARBA00061109"/>
    </source>
</evidence>
<keyword evidence="6 9" id="KW-0694">RNA-binding</keyword>
<dbReference type="PANTHER" id="PTHR11727:SF7">
    <property type="entry name" value="DIMETHYLADENOSINE TRANSFERASE-RELATED"/>
    <property type="match status" value="1"/>
</dbReference>
<keyword evidence="4 9" id="KW-0808">Transferase</keyword>
<evidence type="ECO:0000256" key="1">
    <source>
        <dbReference type="ARBA" id="ARBA00002977"/>
    </source>
</evidence>
<feature type="binding site" evidence="9">
    <location>
        <position position="74"/>
    </location>
    <ligand>
        <name>S-adenosyl-L-methionine</name>
        <dbReference type="ChEBI" id="CHEBI:59789"/>
    </ligand>
</feature>
<keyword evidence="2 10" id="KW-0698">rRNA processing</keyword>
<dbReference type="Proteomes" id="UP000775872">
    <property type="component" value="Unassembled WGS sequence"/>
</dbReference>
<feature type="binding site" evidence="9">
    <location>
        <position position="95"/>
    </location>
    <ligand>
        <name>S-adenosyl-L-methionine</name>
        <dbReference type="ChEBI" id="CHEBI:59789"/>
    </ligand>
</feature>
<dbReference type="EC" id="2.1.1.-" evidence="10"/>
<reference evidence="14" key="1">
    <citation type="submission" date="2019-06" db="EMBL/GenBank/DDBJ databases">
        <authorList>
            <person name="Broberg M."/>
        </authorList>
    </citation>
    <scope>NUCLEOTIDE SEQUENCE [LARGE SCALE GENOMIC DNA]</scope>
</reference>
<dbReference type="EMBL" id="CABFOC020000045">
    <property type="protein sequence ID" value="CAH0053008.1"/>
    <property type="molecule type" value="Genomic_DNA"/>
</dbReference>
<comment type="function">
    <text evidence="1">Specifically dimethylates two adjacent adenosines in the loop of a conserved hairpin near the 3'-end of 18S rRNA in the 40S particle.</text>
</comment>
<evidence type="ECO:0000256" key="10">
    <source>
        <dbReference type="RuleBase" id="RU362106"/>
    </source>
</evidence>
<feature type="binding site" evidence="9">
    <location>
        <position position="47"/>
    </location>
    <ligand>
        <name>S-adenosyl-L-methionine</name>
        <dbReference type="ChEBI" id="CHEBI:59789"/>
    </ligand>
</feature>
<dbReference type="InterPro" id="IPR029063">
    <property type="entry name" value="SAM-dependent_MTases_sf"/>
</dbReference>
<gene>
    <name evidence="13" type="ORF">CSOL1703_00004876</name>
</gene>
<dbReference type="FunFam" id="3.40.50.150:FF:000007">
    <property type="entry name" value="rRNA adenine N(6)-methyltransferase"/>
    <property type="match status" value="1"/>
</dbReference>
<feature type="region of interest" description="Disordered" evidence="11">
    <location>
        <begin position="287"/>
        <end position="309"/>
    </location>
</feature>
<evidence type="ECO:0000259" key="12">
    <source>
        <dbReference type="SMART" id="SM00650"/>
    </source>
</evidence>
<feature type="binding site" evidence="9">
    <location>
        <position position="138"/>
    </location>
    <ligand>
        <name>S-adenosyl-L-methionine</name>
        <dbReference type="ChEBI" id="CHEBI:59789"/>
    </ligand>
</feature>
<keyword evidence="5 9" id="KW-0949">S-adenosyl-L-methionine</keyword>
<dbReference type="Pfam" id="PF00398">
    <property type="entry name" value="RrnaAD"/>
    <property type="match status" value="1"/>
</dbReference>
<evidence type="ECO:0000256" key="5">
    <source>
        <dbReference type="ARBA" id="ARBA00022691"/>
    </source>
</evidence>
<evidence type="ECO:0000256" key="2">
    <source>
        <dbReference type="ARBA" id="ARBA00022552"/>
    </source>
</evidence>
<evidence type="ECO:0000256" key="3">
    <source>
        <dbReference type="ARBA" id="ARBA00022603"/>
    </source>
</evidence>
<protein>
    <recommendedName>
        <fullName evidence="10">rRNA adenine N(6)-methyltransferase</fullName>
        <ecNumber evidence="10">2.1.1.-</ecNumber>
    </recommendedName>
</protein>
<organism evidence="13 14">
    <name type="scientific">Clonostachys solani</name>
    <dbReference type="NCBI Taxonomy" id="160281"/>
    <lineage>
        <taxon>Eukaryota</taxon>
        <taxon>Fungi</taxon>
        <taxon>Dikarya</taxon>
        <taxon>Ascomycota</taxon>
        <taxon>Pezizomycotina</taxon>
        <taxon>Sordariomycetes</taxon>
        <taxon>Hypocreomycetidae</taxon>
        <taxon>Hypocreales</taxon>
        <taxon>Bionectriaceae</taxon>
        <taxon>Clonostachys</taxon>
    </lineage>
</organism>
<comment type="similarity">
    <text evidence="8 9 10">Belongs to the class I-like SAM-binding methyltransferase superfamily. rRNA adenine N(6)-methyltransferase family.</text>
</comment>
<dbReference type="OrthoDB" id="74991at2759"/>
<keyword evidence="14" id="KW-1185">Reference proteome</keyword>
<keyword evidence="3 9" id="KW-0489">Methyltransferase</keyword>
<dbReference type="PROSITE" id="PS51689">
    <property type="entry name" value="SAM_RNA_A_N6_MT"/>
    <property type="match status" value="1"/>
</dbReference>
<dbReference type="CDD" id="cd02440">
    <property type="entry name" value="AdoMet_MTases"/>
    <property type="match status" value="1"/>
</dbReference>
<comment type="catalytic activity">
    <reaction evidence="7">
        <text>adenosine(1779)/adenosine(1780) in 18S rRNA + 4 S-adenosyl-L-methionine = N(6)-dimethyladenosine(1779)/N(6)-dimethyladenosine(1780) in 18S rRNA + 4 S-adenosyl-L-homocysteine + 4 H(+)</text>
        <dbReference type="Rhea" id="RHEA:42780"/>
        <dbReference type="Rhea" id="RHEA-COMP:10234"/>
        <dbReference type="Rhea" id="RHEA-COMP:10236"/>
        <dbReference type="ChEBI" id="CHEBI:15378"/>
        <dbReference type="ChEBI" id="CHEBI:57856"/>
        <dbReference type="ChEBI" id="CHEBI:59789"/>
        <dbReference type="ChEBI" id="CHEBI:74411"/>
        <dbReference type="ChEBI" id="CHEBI:74493"/>
        <dbReference type="EC" id="2.1.1.183"/>
    </reaction>
</comment>
<comment type="caution">
    <text evidence="13">The sequence shown here is derived from an EMBL/GenBank/DDBJ whole genome shotgun (WGS) entry which is preliminary data.</text>
</comment>
<dbReference type="Gene3D" id="3.40.50.150">
    <property type="entry name" value="Vaccinia Virus protein VP39"/>
    <property type="match status" value="1"/>
</dbReference>
<dbReference type="GO" id="GO:0003723">
    <property type="term" value="F:RNA binding"/>
    <property type="evidence" value="ECO:0007669"/>
    <property type="project" value="UniProtKB-UniRule"/>
</dbReference>
<evidence type="ECO:0000313" key="13">
    <source>
        <dbReference type="EMBL" id="CAH0053008.1"/>
    </source>
</evidence>
<feature type="domain" description="Ribosomal RNA adenine methylase transferase N-terminal" evidence="12">
    <location>
        <begin position="54"/>
        <end position="223"/>
    </location>
</feature>
<dbReference type="NCBIfam" id="TIGR00755">
    <property type="entry name" value="ksgA"/>
    <property type="match status" value="1"/>
</dbReference>
<dbReference type="InterPro" id="IPR020598">
    <property type="entry name" value="rRNA_Ade_methylase_Trfase_N"/>
</dbReference>
<feature type="binding site" evidence="9">
    <location>
        <position position="123"/>
    </location>
    <ligand>
        <name>S-adenosyl-L-methionine</name>
        <dbReference type="ChEBI" id="CHEBI:59789"/>
    </ligand>
</feature>
<dbReference type="GO" id="GO:0052909">
    <property type="term" value="F:18S rRNA (adenine(1779)-N(6)/adenine(1780)-N(6))-dimethyltransferase activity"/>
    <property type="evidence" value="ECO:0007669"/>
    <property type="project" value="UniProtKB-EC"/>
</dbReference>
<feature type="binding site" evidence="9">
    <location>
        <position position="49"/>
    </location>
    <ligand>
        <name>S-adenosyl-L-methionine</name>
        <dbReference type="ChEBI" id="CHEBI:59789"/>
    </ligand>
</feature>
<dbReference type="InterPro" id="IPR001737">
    <property type="entry name" value="KsgA/Erm"/>
</dbReference>
<evidence type="ECO:0000313" key="14">
    <source>
        <dbReference type="Proteomes" id="UP000775872"/>
    </source>
</evidence>
<evidence type="ECO:0000256" key="4">
    <source>
        <dbReference type="ARBA" id="ARBA00022679"/>
    </source>
</evidence>
<dbReference type="PANTHER" id="PTHR11727">
    <property type="entry name" value="DIMETHYLADENOSINE TRANSFERASE"/>
    <property type="match status" value="1"/>
</dbReference>
<dbReference type="InterPro" id="IPR011530">
    <property type="entry name" value="rRNA_adenine_dimethylase"/>
</dbReference>
<name>A0A9N9ZCQ2_9HYPO</name>
<dbReference type="GO" id="GO:0005730">
    <property type="term" value="C:nucleolus"/>
    <property type="evidence" value="ECO:0007669"/>
    <property type="project" value="TreeGrafter"/>
</dbReference>
<sequence>MAKVKHAKRGSASGTPYERPSKGGGPGANAAANKNNVFKFNTNVGQHILKNPGVSDAIVEKAFLKPTDTVLEVGPGTGNLTVRILERAKKCICVELDPRMAAEVVKRVQGTPEQRKLEVLLGDVIKTELPQFDVCISNTPYQISSPLVFKLLAMPNPPRTSVLMFQREFALRLTARPGDALYCRLSVNAQFWAKITHIMKVGKNNFRPPPQVESSVVRIEPKLGKDRPNISWDEWDGLLRVCFVRKNKTLRASWLGTKEVLAMVERNYRTWCAMNGVAVDDSLVEDSPDDVEVDDADAGGDEDGNGMDVDDDDTPAFFKEMASTEVAKTKSKRKKTKVAELVREKIRKVLEDVTELADKRAGKCDENDFLRLLFAFNEEGIHFS</sequence>
<dbReference type="SUPFAM" id="SSF53335">
    <property type="entry name" value="S-adenosyl-L-methionine-dependent methyltransferases"/>
    <property type="match status" value="1"/>
</dbReference>